<dbReference type="PROSITE" id="PS50871">
    <property type="entry name" value="C1Q"/>
    <property type="match status" value="1"/>
</dbReference>
<dbReference type="Proteomes" id="UP000596742">
    <property type="component" value="Unassembled WGS sequence"/>
</dbReference>
<dbReference type="PANTHER" id="PTHR15427:SF33">
    <property type="entry name" value="COLLAGEN IV NC1 DOMAIN-CONTAINING PROTEIN"/>
    <property type="match status" value="1"/>
</dbReference>
<dbReference type="InterPro" id="IPR008983">
    <property type="entry name" value="Tumour_necrosis_fac-like_dom"/>
</dbReference>
<reference evidence="4" key="1">
    <citation type="submission" date="2018-11" db="EMBL/GenBank/DDBJ databases">
        <authorList>
            <person name="Alioto T."/>
            <person name="Alioto T."/>
        </authorList>
    </citation>
    <scope>NUCLEOTIDE SEQUENCE</scope>
</reference>
<keyword evidence="5" id="KW-1185">Reference proteome</keyword>
<sequence length="146" mass="16108">MFPVDSSLSYGNDMCTNAAFYAVLTKAQSLEDNAIIKFDGVRTNIGEGYHWDSGLFRAPLSGCYVFNVSLVTNPEKVCEVQLMKNGEQWMKLYAGCLKYFGTGTNMAVMQLAKGDEVWIQAHGKYHSKGVVLDGSLFCSFSGFLQS</sequence>
<evidence type="ECO:0000313" key="4">
    <source>
        <dbReference type="EMBL" id="VDI39937.1"/>
    </source>
</evidence>
<evidence type="ECO:0000256" key="2">
    <source>
        <dbReference type="ARBA" id="ARBA00022525"/>
    </source>
</evidence>
<keyword evidence="2" id="KW-0964">Secreted</keyword>
<dbReference type="GO" id="GO:0005581">
    <property type="term" value="C:collagen trimer"/>
    <property type="evidence" value="ECO:0007669"/>
    <property type="project" value="UniProtKB-KW"/>
</dbReference>
<dbReference type="AlphaFoldDB" id="A0A8B6EUF4"/>
<evidence type="ECO:0000256" key="1">
    <source>
        <dbReference type="ARBA" id="ARBA00004613"/>
    </source>
</evidence>
<organism evidence="4 5">
    <name type="scientific">Mytilus galloprovincialis</name>
    <name type="common">Mediterranean mussel</name>
    <dbReference type="NCBI Taxonomy" id="29158"/>
    <lineage>
        <taxon>Eukaryota</taxon>
        <taxon>Metazoa</taxon>
        <taxon>Spiralia</taxon>
        <taxon>Lophotrochozoa</taxon>
        <taxon>Mollusca</taxon>
        <taxon>Bivalvia</taxon>
        <taxon>Autobranchia</taxon>
        <taxon>Pteriomorphia</taxon>
        <taxon>Mytilida</taxon>
        <taxon>Mytiloidea</taxon>
        <taxon>Mytilidae</taxon>
        <taxon>Mytilinae</taxon>
        <taxon>Mytilus</taxon>
    </lineage>
</organism>
<comment type="caution">
    <text evidence="4">The sequence shown here is derived from an EMBL/GenBank/DDBJ whole genome shotgun (WGS) entry which is preliminary data.</text>
</comment>
<dbReference type="Pfam" id="PF00386">
    <property type="entry name" value="C1q"/>
    <property type="match status" value="1"/>
</dbReference>
<dbReference type="SUPFAM" id="SSF49842">
    <property type="entry name" value="TNF-like"/>
    <property type="match status" value="1"/>
</dbReference>
<dbReference type="Gene3D" id="2.60.120.40">
    <property type="match status" value="1"/>
</dbReference>
<name>A0A8B6EUF4_MYTGA</name>
<dbReference type="PRINTS" id="PR00007">
    <property type="entry name" value="COMPLEMNTC1Q"/>
</dbReference>
<feature type="domain" description="C1q" evidence="3">
    <location>
        <begin position="13"/>
        <end position="146"/>
    </location>
</feature>
<dbReference type="InterPro" id="IPR050392">
    <property type="entry name" value="Collagen/C1q_domain"/>
</dbReference>
<dbReference type="EMBL" id="UYJE01005740">
    <property type="protein sequence ID" value="VDI39937.1"/>
    <property type="molecule type" value="Genomic_DNA"/>
</dbReference>
<dbReference type="InterPro" id="IPR001073">
    <property type="entry name" value="C1q_dom"/>
</dbReference>
<dbReference type="SMART" id="SM00110">
    <property type="entry name" value="C1Q"/>
    <property type="match status" value="1"/>
</dbReference>
<dbReference type="PANTHER" id="PTHR15427">
    <property type="entry name" value="EMILIN ELASTIN MICROFIBRIL INTERFACE-LOCATED PROTEIN ELASTIN MICROFIBRIL INTERFACER"/>
    <property type="match status" value="1"/>
</dbReference>
<proteinExistence type="predicted"/>
<comment type="subcellular location">
    <subcellularLocation>
        <location evidence="1">Secreted</location>
    </subcellularLocation>
</comment>
<evidence type="ECO:0000313" key="5">
    <source>
        <dbReference type="Proteomes" id="UP000596742"/>
    </source>
</evidence>
<protein>
    <recommendedName>
        <fullName evidence="3">C1q domain-containing protein</fullName>
    </recommendedName>
</protein>
<evidence type="ECO:0000259" key="3">
    <source>
        <dbReference type="PROSITE" id="PS50871"/>
    </source>
</evidence>
<dbReference type="OrthoDB" id="6147210at2759"/>
<gene>
    <name evidence="4" type="ORF">MGAL_10B022973</name>
</gene>
<accession>A0A8B6EUF4</accession>